<dbReference type="GO" id="GO:0006270">
    <property type="term" value="P:DNA replication initiation"/>
    <property type="evidence" value="ECO:0007669"/>
    <property type="project" value="TreeGrafter"/>
</dbReference>
<dbReference type="AlphaFoldDB" id="A0A318EGT1"/>
<dbReference type="Proteomes" id="UP000248330">
    <property type="component" value="Unassembled WGS sequence"/>
</dbReference>
<sequence>MKGAQLPLAVQLRDTASFDSYFPGPNADAVTALRELAQPLALFGPPGSGRTHLLQAACRHHRGAYLPLATIADDSAELLGGFEHAGALFVDDVDAVAGDRSWCLGLLRLLDALRSAGKPYALALGAAPDRLATAVPDLRTRLSQCALFGLRPLNDDERAELLRLRALRRGLDLPDEVSRWLLNTRARDTGSLVDALDALDRASLSAKRRLTLPLAQTVLGPAGARTESG</sequence>
<evidence type="ECO:0000259" key="1">
    <source>
        <dbReference type="Pfam" id="PF22688"/>
    </source>
</evidence>
<dbReference type="NCBIfam" id="TIGR03420">
    <property type="entry name" value="DnaA_homol_Hda"/>
    <property type="match status" value="1"/>
</dbReference>
<dbReference type="InterPro" id="IPR027417">
    <property type="entry name" value="P-loop_NTPase"/>
</dbReference>
<feature type="domain" description="Hda lid" evidence="1">
    <location>
        <begin position="155"/>
        <end position="219"/>
    </location>
</feature>
<accession>A0A318EGT1</accession>
<dbReference type="SUPFAM" id="SSF52540">
    <property type="entry name" value="P-loop containing nucleoside triphosphate hydrolases"/>
    <property type="match status" value="1"/>
</dbReference>
<protein>
    <submittedName>
        <fullName evidence="2">Regulatory inactivation of DnaA Hda protein</fullName>
    </submittedName>
</protein>
<dbReference type="GO" id="GO:0032297">
    <property type="term" value="P:negative regulation of DNA-templated DNA replication initiation"/>
    <property type="evidence" value="ECO:0007669"/>
    <property type="project" value="InterPro"/>
</dbReference>
<proteinExistence type="predicted"/>
<dbReference type="Gene3D" id="3.40.50.300">
    <property type="entry name" value="P-loop containing nucleotide triphosphate hydrolases"/>
    <property type="match status" value="1"/>
</dbReference>
<evidence type="ECO:0000313" key="2">
    <source>
        <dbReference type="EMBL" id="PXV71438.1"/>
    </source>
</evidence>
<dbReference type="PANTHER" id="PTHR30050:SF5">
    <property type="entry name" value="DNAA REGULATORY INACTIVATOR HDA"/>
    <property type="match status" value="1"/>
</dbReference>
<dbReference type="Gene3D" id="1.10.8.60">
    <property type="match status" value="1"/>
</dbReference>
<keyword evidence="3" id="KW-1185">Reference proteome</keyword>
<name>A0A318EGT1_9GAMM</name>
<dbReference type="EMBL" id="QICN01000001">
    <property type="protein sequence ID" value="PXV71438.1"/>
    <property type="molecule type" value="Genomic_DNA"/>
</dbReference>
<dbReference type="Pfam" id="PF22688">
    <property type="entry name" value="Hda_lid"/>
    <property type="match status" value="1"/>
</dbReference>
<dbReference type="InterPro" id="IPR017788">
    <property type="entry name" value="Hda"/>
</dbReference>
<reference evidence="2 3" key="1">
    <citation type="submission" date="2018-04" db="EMBL/GenBank/DDBJ databases">
        <title>Genomic Encyclopedia of Type Strains, Phase IV (KMG-IV): sequencing the most valuable type-strain genomes for metagenomic binning, comparative biology and taxonomic classification.</title>
        <authorList>
            <person name="Goeker M."/>
        </authorList>
    </citation>
    <scope>NUCLEOTIDE SEQUENCE [LARGE SCALE GENOMIC DNA]</scope>
    <source>
        <strain evidence="2 3">DSM 104150</strain>
    </source>
</reference>
<gene>
    <name evidence="2" type="ORF">C8D93_101489</name>
</gene>
<dbReference type="RefSeq" id="WP_110263552.1">
    <property type="nucleotide sequence ID" value="NZ_CAKZQT010000007.1"/>
</dbReference>
<organism evidence="2 3">
    <name type="scientific">Sinimarinibacterium flocculans</name>
    <dbReference type="NCBI Taxonomy" id="985250"/>
    <lineage>
        <taxon>Bacteria</taxon>
        <taxon>Pseudomonadati</taxon>
        <taxon>Pseudomonadota</taxon>
        <taxon>Gammaproteobacteria</taxon>
        <taxon>Nevskiales</taxon>
        <taxon>Nevskiaceae</taxon>
        <taxon>Sinimarinibacterium</taxon>
    </lineage>
</organism>
<dbReference type="InterPro" id="IPR055199">
    <property type="entry name" value="Hda_lid"/>
</dbReference>
<dbReference type="OrthoDB" id="9784878at2"/>
<comment type="caution">
    <text evidence="2">The sequence shown here is derived from an EMBL/GenBank/DDBJ whole genome shotgun (WGS) entry which is preliminary data.</text>
</comment>
<evidence type="ECO:0000313" key="3">
    <source>
        <dbReference type="Proteomes" id="UP000248330"/>
    </source>
</evidence>
<dbReference type="PANTHER" id="PTHR30050">
    <property type="entry name" value="CHROMOSOMAL REPLICATION INITIATOR PROTEIN DNAA"/>
    <property type="match status" value="1"/>
</dbReference>